<dbReference type="InterPro" id="IPR014710">
    <property type="entry name" value="RmlC-like_jellyroll"/>
</dbReference>
<protein>
    <submittedName>
        <fullName evidence="2">Crp/Fnr family transcriptional regulator</fullName>
    </submittedName>
</protein>
<keyword evidence="3" id="KW-1185">Reference proteome</keyword>
<name>A0ABP9FEA2_9FLAO</name>
<gene>
    <name evidence="2" type="ORF">GCM10023311_23900</name>
</gene>
<dbReference type="SUPFAM" id="SSF51206">
    <property type="entry name" value="cAMP-binding domain-like"/>
    <property type="match status" value="1"/>
</dbReference>
<dbReference type="Proteomes" id="UP001500433">
    <property type="component" value="Unassembled WGS sequence"/>
</dbReference>
<accession>A0ABP9FEA2</accession>
<evidence type="ECO:0000313" key="2">
    <source>
        <dbReference type="EMBL" id="GAA4898269.1"/>
    </source>
</evidence>
<evidence type="ECO:0000259" key="1">
    <source>
        <dbReference type="Pfam" id="PF00027"/>
    </source>
</evidence>
<dbReference type="Pfam" id="PF00027">
    <property type="entry name" value="cNMP_binding"/>
    <property type="match status" value="1"/>
</dbReference>
<feature type="domain" description="Cyclic nucleotide-binding" evidence="1">
    <location>
        <begin position="30"/>
        <end position="117"/>
    </location>
</feature>
<dbReference type="CDD" id="cd00038">
    <property type="entry name" value="CAP_ED"/>
    <property type="match status" value="1"/>
</dbReference>
<dbReference type="Gene3D" id="2.60.120.10">
    <property type="entry name" value="Jelly Rolls"/>
    <property type="match status" value="1"/>
</dbReference>
<sequence length="188" mass="21886">MDKSILELLKKAGEFSEKNSLLLTKELQFKKLKKGEILLEKGNVCSSLCFVVSGSFYQYNIDSEFNKNIIDLNIVYDWVINHKSFTTRKPSEYSIQAFENSTFYEISMDAIHKLIAQSQSFLQMGKILEESTSRIDFFDNNSTPDEKYDHILKNKPNLIQYFPQTIIASYLKITPETLSRVRKRLSKE</sequence>
<dbReference type="InterPro" id="IPR000595">
    <property type="entry name" value="cNMP-bd_dom"/>
</dbReference>
<reference evidence="3" key="1">
    <citation type="journal article" date="2019" name="Int. J. Syst. Evol. Microbiol.">
        <title>The Global Catalogue of Microorganisms (GCM) 10K type strain sequencing project: providing services to taxonomists for standard genome sequencing and annotation.</title>
        <authorList>
            <consortium name="The Broad Institute Genomics Platform"/>
            <consortium name="The Broad Institute Genome Sequencing Center for Infectious Disease"/>
            <person name="Wu L."/>
            <person name="Ma J."/>
        </authorList>
    </citation>
    <scope>NUCLEOTIDE SEQUENCE [LARGE SCALE GENOMIC DNA]</scope>
    <source>
        <strain evidence="3">JCM 18274</strain>
    </source>
</reference>
<comment type="caution">
    <text evidence="2">The sequence shown here is derived from an EMBL/GenBank/DDBJ whole genome shotgun (WGS) entry which is preliminary data.</text>
</comment>
<dbReference type="EMBL" id="BAABJH010000006">
    <property type="protein sequence ID" value="GAA4898269.1"/>
    <property type="molecule type" value="Genomic_DNA"/>
</dbReference>
<evidence type="ECO:0000313" key="3">
    <source>
        <dbReference type="Proteomes" id="UP001500433"/>
    </source>
</evidence>
<dbReference type="InterPro" id="IPR018490">
    <property type="entry name" value="cNMP-bd_dom_sf"/>
</dbReference>
<dbReference type="RefSeq" id="WP_345274386.1">
    <property type="nucleotide sequence ID" value="NZ_BAABJH010000006.1"/>
</dbReference>
<organism evidence="2 3">
    <name type="scientific">Flaviramulus aquimarinus</name>
    <dbReference type="NCBI Taxonomy" id="1170456"/>
    <lineage>
        <taxon>Bacteria</taxon>
        <taxon>Pseudomonadati</taxon>
        <taxon>Bacteroidota</taxon>
        <taxon>Flavobacteriia</taxon>
        <taxon>Flavobacteriales</taxon>
        <taxon>Flavobacteriaceae</taxon>
        <taxon>Flaviramulus</taxon>
    </lineage>
</organism>
<proteinExistence type="predicted"/>